<feature type="chain" id="PRO_5008586730" description="Ig-like domain-containing protein" evidence="1">
    <location>
        <begin position="24"/>
        <end position="280"/>
    </location>
</feature>
<feature type="domain" description="Ig-like" evidence="2">
    <location>
        <begin position="8"/>
        <end position="127"/>
    </location>
</feature>
<feature type="signal peptide" evidence="1">
    <location>
        <begin position="1"/>
        <end position="23"/>
    </location>
</feature>
<dbReference type="Pfam" id="PF00047">
    <property type="entry name" value="ig"/>
    <property type="match status" value="1"/>
</dbReference>
<dbReference type="SUPFAM" id="SSF48726">
    <property type="entry name" value="Immunoglobulin"/>
    <property type="match status" value="1"/>
</dbReference>
<dbReference type="PANTHER" id="PTHR21261">
    <property type="entry name" value="BEAT PROTEIN"/>
    <property type="match status" value="1"/>
</dbReference>
<gene>
    <name evidence="3" type="ORF">g.10309</name>
</gene>
<dbReference type="InterPro" id="IPR007110">
    <property type="entry name" value="Ig-like_dom"/>
</dbReference>
<dbReference type="InterPro" id="IPR013151">
    <property type="entry name" value="Immunoglobulin_dom"/>
</dbReference>
<organism evidence="3">
    <name type="scientific">Graphocephala atropunctata</name>
    <dbReference type="NCBI Taxonomy" id="36148"/>
    <lineage>
        <taxon>Eukaryota</taxon>
        <taxon>Metazoa</taxon>
        <taxon>Ecdysozoa</taxon>
        <taxon>Arthropoda</taxon>
        <taxon>Hexapoda</taxon>
        <taxon>Insecta</taxon>
        <taxon>Pterygota</taxon>
        <taxon>Neoptera</taxon>
        <taxon>Paraneoptera</taxon>
        <taxon>Hemiptera</taxon>
        <taxon>Auchenorrhyncha</taxon>
        <taxon>Membracoidea</taxon>
        <taxon>Cicadellidae</taxon>
        <taxon>Cicadellinae</taxon>
        <taxon>Cicadellini</taxon>
        <taxon>Graphocephala</taxon>
    </lineage>
</organism>
<name>A0A1B6KPF4_9HEMI</name>
<feature type="domain" description="Ig-like" evidence="2">
    <location>
        <begin position="140"/>
        <end position="176"/>
    </location>
</feature>
<dbReference type="Gene3D" id="2.60.40.10">
    <property type="entry name" value="Immunoglobulins"/>
    <property type="match status" value="2"/>
</dbReference>
<dbReference type="PROSITE" id="PS50835">
    <property type="entry name" value="IG_LIKE"/>
    <property type="match status" value="2"/>
</dbReference>
<evidence type="ECO:0000256" key="1">
    <source>
        <dbReference type="SAM" id="SignalP"/>
    </source>
</evidence>
<dbReference type="CDD" id="cd00096">
    <property type="entry name" value="Ig"/>
    <property type="match status" value="1"/>
</dbReference>
<dbReference type="FunFam" id="2.60.40.10:FF:000437">
    <property type="entry name" value="Beat-IIIc, isoform A"/>
    <property type="match status" value="1"/>
</dbReference>
<protein>
    <recommendedName>
        <fullName evidence="2">Ig-like domain-containing protein</fullName>
    </recommendedName>
</protein>
<keyword evidence="1" id="KW-0732">Signal</keyword>
<dbReference type="AlphaFoldDB" id="A0A1B6KPF4"/>
<proteinExistence type="predicted"/>
<dbReference type="InterPro" id="IPR013783">
    <property type="entry name" value="Ig-like_fold"/>
</dbReference>
<dbReference type="InterPro" id="IPR003599">
    <property type="entry name" value="Ig_sub"/>
</dbReference>
<accession>A0A1B6KPF4</accession>
<dbReference type="InterPro" id="IPR036179">
    <property type="entry name" value="Ig-like_dom_sf"/>
</dbReference>
<reference evidence="3" key="1">
    <citation type="submission" date="2015-11" db="EMBL/GenBank/DDBJ databases">
        <title>De novo transcriptome assembly of four potential Pierce s Disease insect vectors from Arizona vineyards.</title>
        <authorList>
            <person name="Tassone E.E."/>
        </authorList>
    </citation>
    <scope>NUCLEOTIDE SEQUENCE</scope>
</reference>
<dbReference type="SMART" id="SM00409">
    <property type="entry name" value="IG"/>
    <property type="match status" value="1"/>
</dbReference>
<dbReference type="EMBL" id="GEBQ01026883">
    <property type="protein sequence ID" value="JAT13094.1"/>
    <property type="molecule type" value="Transcribed_RNA"/>
</dbReference>
<evidence type="ECO:0000259" key="2">
    <source>
        <dbReference type="PROSITE" id="PS50835"/>
    </source>
</evidence>
<sequence>MEIGISLPKILVLVASALAGVGGLRDVEIRAPLAVPPGSSATLTCKYDLEGDPLYTVKWYKGRQEFFRYVPKELPHTRVFPLPGVNVDISASGPTKVVLRDVQKALSGKYRCEVSADAPNFHTQVVSTHMHVIHSLEGEPRILLEKTRYSVGDTLKGNCTAPPSSPPANITWVVNGHKALPKSIRHIIWRNGFEEDAKSMTIADLEFEVNLSVVPGGGGKLEVRCIADVYRAYATEAKVVLTEEKPRLASVLGTRESSLGSLSSWSRSLLMLPIAALVLR</sequence>
<dbReference type="PANTHER" id="PTHR21261:SF15">
    <property type="entry name" value="BEATEN PATH IIIA, ISOFORM D-RELATED"/>
    <property type="match status" value="1"/>
</dbReference>
<evidence type="ECO:0000313" key="3">
    <source>
        <dbReference type="EMBL" id="JAT13094.1"/>
    </source>
</evidence>